<accession>A0A397WPC8</accession>
<name>A0A397WPC8_9ARCH</name>
<comment type="caution">
    <text evidence="2">The sequence shown here is derived from an EMBL/GenBank/DDBJ whole genome shotgun (WGS) entry which is preliminary data.</text>
</comment>
<dbReference type="PANTHER" id="PTHR46124:SF2">
    <property type="entry name" value="D-AMINOACYL-TRNA DEACYLASE"/>
    <property type="match status" value="1"/>
</dbReference>
<evidence type="ECO:0000313" key="2">
    <source>
        <dbReference type="EMBL" id="RIB35359.1"/>
    </source>
</evidence>
<feature type="binding site" evidence="1">
    <location>
        <position position="8"/>
    </location>
    <ligand>
        <name>a divalent metal cation</name>
        <dbReference type="ChEBI" id="CHEBI:60240"/>
        <label>1</label>
    </ligand>
</feature>
<feature type="binding site" evidence="1">
    <location>
        <position position="92"/>
    </location>
    <ligand>
        <name>a divalent metal cation</name>
        <dbReference type="ChEBI" id="CHEBI:60240"/>
        <label>1</label>
    </ligand>
</feature>
<dbReference type="GO" id="GO:0016788">
    <property type="term" value="F:hydrolase activity, acting on ester bonds"/>
    <property type="evidence" value="ECO:0007669"/>
    <property type="project" value="InterPro"/>
</dbReference>
<feature type="binding site" evidence="1">
    <location>
        <position position="152"/>
    </location>
    <ligand>
        <name>a divalent metal cation</name>
        <dbReference type="ChEBI" id="CHEBI:60240"/>
        <label>2</label>
    </ligand>
</feature>
<sequence>MLIDTHSHLFFYDNIDEKIKENLEKNVKIILENGINRESNRKVIEESKRYDIVYYALGYHPTDLVKEDDEYLEKEIDFIEKVQDSKFLAIGEIGLDFYWIKDDKLIKRQEIWLENFLKLAEKIRKPVILHSRNAELETIEISESYNCKKILHSFWNKEHLKKAIDKGFYISIPAFVYKDKTLQEIAKETPLDLLLTETDAPFLDPIERRNNNSWKIMYGLERISKIRNIEIEELINVIVRNFEKAFNIDIKNM</sequence>
<dbReference type="Gene3D" id="3.20.20.140">
    <property type="entry name" value="Metal-dependent hydrolases"/>
    <property type="match status" value="1"/>
</dbReference>
<feature type="binding site" evidence="1">
    <location>
        <position position="130"/>
    </location>
    <ligand>
        <name>a divalent metal cation</name>
        <dbReference type="ChEBI" id="CHEBI:60240"/>
        <label>2</label>
    </ligand>
</feature>
<protein>
    <recommendedName>
        <fullName evidence="4">Hydrolase TatD</fullName>
    </recommendedName>
</protein>
<gene>
    <name evidence="2" type="ORF">BXU00_01860</name>
</gene>
<dbReference type="Proteomes" id="UP000266622">
    <property type="component" value="Unassembled WGS sequence"/>
</dbReference>
<organism evidence="2 3">
    <name type="scientific">Candidatus Nanoclepta minutus</name>
    <dbReference type="NCBI Taxonomy" id="1940235"/>
    <lineage>
        <taxon>Archaea</taxon>
        <taxon>Nanobdellota</taxon>
        <taxon>Candidatus Nanoclepta</taxon>
    </lineage>
</organism>
<dbReference type="InterPro" id="IPR001130">
    <property type="entry name" value="TatD-like"/>
</dbReference>
<proteinExistence type="predicted"/>
<feature type="binding site" evidence="1">
    <location>
        <position position="199"/>
    </location>
    <ligand>
        <name>a divalent metal cation</name>
        <dbReference type="ChEBI" id="CHEBI:60240"/>
        <label>1</label>
    </ligand>
</feature>
<dbReference type="CDD" id="cd01310">
    <property type="entry name" value="TatD_DNAse"/>
    <property type="match status" value="1"/>
</dbReference>
<dbReference type="Pfam" id="PF01026">
    <property type="entry name" value="TatD_DNase"/>
    <property type="match status" value="1"/>
</dbReference>
<evidence type="ECO:0000256" key="1">
    <source>
        <dbReference type="PIRSR" id="PIRSR005902-1"/>
    </source>
</evidence>
<dbReference type="SUPFAM" id="SSF51556">
    <property type="entry name" value="Metallo-dependent hydrolases"/>
    <property type="match status" value="1"/>
</dbReference>
<dbReference type="InterPro" id="IPR032466">
    <property type="entry name" value="Metal_Hydrolase"/>
</dbReference>
<evidence type="ECO:0000313" key="3">
    <source>
        <dbReference type="Proteomes" id="UP000266622"/>
    </source>
</evidence>
<evidence type="ECO:0008006" key="4">
    <source>
        <dbReference type="Google" id="ProtNLM"/>
    </source>
</evidence>
<dbReference type="GO" id="GO:0046872">
    <property type="term" value="F:metal ion binding"/>
    <property type="evidence" value="ECO:0007669"/>
    <property type="project" value="UniProtKB-KW"/>
</dbReference>
<dbReference type="AlphaFoldDB" id="A0A397WPC8"/>
<dbReference type="EMBL" id="MWMI01000003">
    <property type="protein sequence ID" value="RIB35359.1"/>
    <property type="molecule type" value="Genomic_DNA"/>
</dbReference>
<dbReference type="PIRSF" id="PIRSF005902">
    <property type="entry name" value="DNase_TatD"/>
    <property type="match status" value="1"/>
</dbReference>
<feature type="binding site" evidence="1">
    <location>
        <position position="6"/>
    </location>
    <ligand>
        <name>a divalent metal cation</name>
        <dbReference type="ChEBI" id="CHEBI:60240"/>
        <label>1</label>
    </ligand>
</feature>
<reference evidence="2 3" key="1">
    <citation type="journal article" date="2018" name="Syst. Appl. Microbiol.">
        <title>A new symbiotic nanoarchaeote (Candidatus Nanoclepta minutus) and its host (Zestosphaera tikiterensis gen. nov., sp. nov.) from a New Zealand hot spring.</title>
        <authorList>
            <person name="St John E."/>
            <person name="Liu Y."/>
            <person name="Podar M."/>
            <person name="Stott M.B."/>
            <person name="Meneghin J."/>
            <person name="Chen Z."/>
            <person name="Lagutin K."/>
            <person name="Mitchell K."/>
            <person name="Reysenbach A.L."/>
        </authorList>
    </citation>
    <scope>NUCLEOTIDE SEQUENCE [LARGE SCALE GENOMIC DNA]</scope>
    <source>
        <strain evidence="2">NZ3</strain>
    </source>
</reference>
<dbReference type="PANTHER" id="PTHR46124">
    <property type="entry name" value="D-AMINOACYL-TRNA DEACYLASE"/>
    <property type="match status" value="1"/>
</dbReference>
<keyword evidence="1" id="KW-0479">Metal-binding</keyword>